<reference evidence="1 2" key="1">
    <citation type="submission" date="2018-04" db="EMBL/GenBank/DDBJ databases">
        <title>The genome of golden apple snail Pomacea canaliculata provides insight into stress tolerance and invasive adaptation.</title>
        <authorList>
            <person name="Liu C."/>
            <person name="Liu B."/>
            <person name="Ren Y."/>
            <person name="Zhang Y."/>
            <person name="Wang H."/>
            <person name="Li S."/>
            <person name="Jiang F."/>
            <person name="Yin L."/>
            <person name="Zhang G."/>
            <person name="Qian W."/>
            <person name="Fan W."/>
        </authorList>
    </citation>
    <scope>NUCLEOTIDE SEQUENCE [LARGE SCALE GENOMIC DNA]</scope>
    <source>
        <strain evidence="1">SZHN2017</strain>
        <tissue evidence="1">Muscle</tissue>
    </source>
</reference>
<sequence length="144" mass="16305">MDLLSERHPAKRSQRTFESLPQALVRASSEGRPQSYIHRLSRCRTETCHSVFPALEEHFSSRGGCKQEETAEAGHADPPPCCQDKSMCRVPASPVELHKVCLPSTLAILVPSPASLLESEEEPGRRMFDEMETIWSWWVNIKFL</sequence>
<keyword evidence="2" id="KW-1185">Reference proteome</keyword>
<evidence type="ECO:0000313" key="1">
    <source>
        <dbReference type="EMBL" id="PVD21008.1"/>
    </source>
</evidence>
<comment type="caution">
    <text evidence="1">The sequence shown here is derived from an EMBL/GenBank/DDBJ whole genome shotgun (WGS) entry which is preliminary data.</text>
</comment>
<dbReference type="Proteomes" id="UP000245119">
    <property type="component" value="Linkage Group LG12"/>
</dbReference>
<dbReference type="AlphaFoldDB" id="A0A2T7NIN1"/>
<proteinExistence type="predicted"/>
<name>A0A2T7NIN1_POMCA</name>
<gene>
    <name evidence="1" type="ORF">C0Q70_19174</name>
</gene>
<dbReference type="EMBL" id="PZQS01000012">
    <property type="protein sequence ID" value="PVD21008.1"/>
    <property type="molecule type" value="Genomic_DNA"/>
</dbReference>
<accession>A0A2T7NIN1</accession>
<organism evidence="1 2">
    <name type="scientific">Pomacea canaliculata</name>
    <name type="common">Golden apple snail</name>
    <dbReference type="NCBI Taxonomy" id="400727"/>
    <lineage>
        <taxon>Eukaryota</taxon>
        <taxon>Metazoa</taxon>
        <taxon>Spiralia</taxon>
        <taxon>Lophotrochozoa</taxon>
        <taxon>Mollusca</taxon>
        <taxon>Gastropoda</taxon>
        <taxon>Caenogastropoda</taxon>
        <taxon>Architaenioglossa</taxon>
        <taxon>Ampullarioidea</taxon>
        <taxon>Ampullariidae</taxon>
        <taxon>Pomacea</taxon>
    </lineage>
</organism>
<evidence type="ECO:0000313" key="2">
    <source>
        <dbReference type="Proteomes" id="UP000245119"/>
    </source>
</evidence>
<protein>
    <submittedName>
        <fullName evidence="1">Uncharacterized protein</fullName>
    </submittedName>
</protein>